<dbReference type="CDD" id="cd12810">
    <property type="entry name" value="Esterase_713_like-3"/>
    <property type="match status" value="1"/>
</dbReference>
<organism evidence="2 3">
    <name type="scientific">Podospora didyma</name>
    <dbReference type="NCBI Taxonomy" id="330526"/>
    <lineage>
        <taxon>Eukaryota</taxon>
        <taxon>Fungi</taxon>
        <taxon>Dikarya</taxon>
        <taxon>Ascomycota</taxon>
        <taxon>Pezizomycotina</taxon>
        <taxon>Sordariomycetes</taxon>
        <taxon>Sordariomycetidae</taxon>
        <taxon>Sordariales</taxon>
        <taxon>Podosporaceae</taxon>
        <taxon>Podospora</taxon>
    </lineage>
</organism>
<sequence length="464" mass="50748">MQGTFYSASHPSRSPTPGGLRLEVQTGRLGIIGPKMLFAILAILPLAAATTSQLREWSTPIILDRSGGFQIGGTIISDPTNSTQTLSCDHGYMEYFIPWTPRQTSLVMWHSSSTQVFQNRWDGGQGYKDMFLRRGYPVYLWDGPRVGRANWACEPVNYVPGYRDQSNFAAWNFGPSYKNWWPDVQFPTQDDAAWQQATSARYDEFDTYANVLLHAHAAAIAADSGKVGNSIVYLTNSAGGLRAQMTAIRSNTTNIKGIVTYESIGYVFPDNVNITADTVGGFGPVVVPLAEFKKLAKVPAIQFVWGDHREPDNFYVLQSRRCAALINQYGGNAQVLMLGDDAGLKGSTHIPFADLDNAKVAALLDKFLAANHLDGYLSGDSRAVSTAISPSASQGRGKKPPHCSGKTQTVRHGELPGTGTQTWPGRHLLMVHSQMGTRGAMAEADAREARKTMEEAMRSFIFVV</sequence>
<protein>
    <recommendedName>
        <fullName evidence="4">Alpha/beta-hydrolase</fullName>
    </recommendedName>
</protein>
<feature type="region of interest" description="Disordered" evidence="1">
    <location>
        <begin position="387"/>
        <end position="424"/>
    </location>
</feature>
<gene>
    <name evidence="2" type="ORF">B0H63DRAFT_511527</name>
</gene>
<evidence type="ECO:0000313" key="3">
    <source>
        <dbReference type="Proteomes" id="UP001285441"/>
    </source>
</evidence>
<accession>A0AAE0TW91</accession>
<evidence type="ECO:0008006" key="4">
    <source>
        <dbReference type="Google" id="ProtNLM"/>
    </source>
</evidence>
<dbReference type="Gene3D" id="3.40.50.1820">
    <property type="entry name" value="alpha/beta hydrolase"/>
    <property type="match status" value="1"/>
</dbReference>
<dbReference type="AlphaFoldDB" id="A0AAE0TW91"/>
<proteinExistence type="predicted"/>
<dbReference type="EMBL" id="JAULSW010000005">
    <property type="protein sequence ID" value="KAK3381788.1"/>
    <property type="molecule type" value="Genomic_DNA"/>
</dbReference>
<keyword evidence="3" id="KW-1185">Reference proteome</keyword>
<dbReference type="SUPFAM" id="SSF53474">
    <property type="entry name" value="alpha/beta-Hydrolases"/>
    <property type="match status" value="1"/>
</dbReference>
<evidence type="ECO:0000256" key="1">
    <source>
        <dbReference type="SAM" id="MobiDB-lite"/>
    </source>
</evidence>
<reference evidence="2" key="2">
    <citation type="submission" date="2023-06" db="EMBL/GenBank/DDBJ databases">
        <authorList>
            <consortium name="Lawrence Berkeley National Laboratory"/>
            <person name="Haridas S."/>
            <person name="Hensen N."/>
            <person name="Bonometti L."/>
            <person name="Westerberg I."/>
            <person name="Brannstrom I.O."/>
            <person name="Guillou S."/>
            <person name="Cros-Aarteil S."/>
            <person name="Calhoun S."/>
            <person name="Kuo A."/>
            <person name="Mondo S."/>
            <person name="Pangilinan J."/>
            <person name="Riley R."/>
            <person name="LaButti K."/>
            <person name="Andreopoulos B."/>
            <person name="Lipzen A."/>
            <person name="Chen C."/>
            <person name="Yanf M."/>
            <person name="Daum C."/>
            <person name="Ng V."/>
            <person name="Clum A."/>
            <person name="Steindorff A."/>
            <person name="Ohm R."/>
            <person name="Martin F."/>
            <person name="Silar P."/>
            <person name="Natvig D."/>
            <person name="Lalanne C."/>
            <person name="Gautier V."/>
            <person name="Ament-velasquez S.L."/>
            <person name="Kruys A."/>
            <person name="Hutchinson M.I."/>
            <person name="Powell A.J."/>
            <person name="Barry K."/>
            <person name="Miller A.N."/>
            <person name="Grigoriev I.V."/>
            <person name="Debuchy R."/>
            <person name="Gladieux P."/>
            <person name="Thoren M.H."/>
            <person name="Johannesson H."/>
        </authorList>
    </citation>
    <scope>NUCLEOTIDE SEQUENCE</scope>
    <source>
        <strain evidence="2">CBS 232.78</strain>
    </source>
</reference>
<dbReference type="Proteomes" id="UP001285441">
    <property type="component" value="Unassembled WGS sequence"/>
</dbReference>
<reference evidence="2" key="1">
    <citation type="journal article" date="2023" name="Mol. Phylogenet. Evol.">
        <title>Genome-scale phylogeny and comparative genomics of the fungal order Sordariales.</title>
        <authorList>
            <person name="Hensen N."/>
            <person name="Bonometti L."/>
            <person name="Westerberg I."/>
            <person name="Brannstrom I.O."/>
            <person name="Guillou S."/>
            <person name="Cros-Aarteil S."/>
            <person name="Calhoun S."/>
            <person name="Haridas S."/>
            <person name="Kuo A."/>
            <person name="Mondo S."/>
            <person name="Pangilinan J."/>
            <person name="Riley R."/>
            <person name="LaButti K."/>
            <person name="Andreopoulos B."/>
            <person name="Lipzen A."/>
            <person name="Chen C."/>
            <person name="Yan M."/>
            <person name="Daum C."/>
            <person name="Ng V."/>
            <person name="Clum A."/>
            <person name="Steindorff A."/>
            <person name="Ohm R.A."/>
            <person name="Martin F."/>
            <person name="Silar P."/>
            <person name="Natvig D.O."/>
            <person name="Lalanne C."/>
            <person name="Gautier V."/>
            <person name="Ament-Velasquez S.L."/>
            <person name="Kruys A."/>
            <person name="Hutchinson M.I."/>
            <person name="Powell A.J."/>
            <person name="Barry K."/>
            <person name="Miller A.N."/>
            <person name="Grigoriev I.V."/>
            <person name="Debuchy R."/>
            <person name="Gladieux P."/>
            <person name="Hiltunen Thoren M."/>
            <person name="Johannesson H."/>
        </authorList>
    </citation>
    <scope>NUCLEOTIDE SEQUENCE</scope>
    <source>
        <strain evidence="2">CBS 232.78</strain>
    </source>
</reference>
<comment type="caution">
    <text evidence="2">The sequence shown here is derived from an EMBL/GenBank/DDBJ whole genome shotgun (WGS) entry which is preliminary data.</text>
</comment>
<name>A0AAE0TW91_9PEZI</name>
<evidence type="ECO:0000313" key="2">
    <source>
        <dbReference type="EMBL" id="KAK3381788.1"/>
    </source>
</evidence>
<dbReference type="InterPro" id="IPR029058">
    <property type="entry name" value="AB_hydrolase_fold"/>
</dbReference>